<accession>A0A9P6IPX8</accession>
<dbReference type="EMBL" id="JAAAHY010002915">
    <property type="protein sequence ID" value="KAF9943753.1"/>
    <property type="molecule type" value="Genomic_DNA"/>
</dbReference>
<name>A0A9P6IPX8_MORAP</name>
<gene>
    <name evidence="2" type="ORF">BGZ70_005476</name>
</gene>
<feature type="compositionally biased region" description="Low complexity" evidence="1">
    <location>
        <begin position="71"/>
        <end position="94"/>
    </location>
</feature>
<sequence length="192" mass="21613">FNPAETFEDPASKEAQAHLAYAKQLQEQQQYHQNMAEVLQKQQQQKMQKQQLDRDMDPNLPSSGGDTSFFNTTANTTQNAGTGMVTPGSTSSPQRPAPSPQQYKNSPQLYQSDEIESHYSDDRYRAELLGEVRKARQDGMPSNPEDRGQEYHDYKVQVASPRGETPVNHSRPNSASYVPPPPPTTKSRTMWS</sequence>
<feature type="compositionally biased region" description="Polar residues" evidence="1">
    <location>
        <begin position="167"/>
        <end position="176"/>
    </location>
</feature>
<dbReference type="OrthoDB" id="2443004at2759"/>
<proteinExistence type="predicted"/>
<organism evidence="2 3">
    <name type="scientific">Mortierella alpina</name>
    <name type="common">Oleaginous fungus</name>
    <name type="synonym">Mortierella renispora</name>
    <dbReference type="NCBI Taxonomy" id="64518"/>
    <lineage>
        <taxon>Eukaryota</taxon>
        <taxon>Fungi</taxon>
        <taxon>Fungi incertae sedis</taxon>
        <taxon>Mucoromycota</taxon>
        <taxon>Mortierellomycotina</taxon>
        <taxon>Mortierellomycetes</taxon>
        <taxon>Mortierellales</taxon>
        <taxon>Mortierellaceae</taxon>
        <taxon>Mortierella</taxon>
    </lineage>
</organism>
<feature type="compositionally biased region" description="Basic and acidic residues" evidence="1">
    <location>
        <begin position="144"/>
        <end position="155"/>
    </location>
</feature>
<feature type="compositionally biased region" description="Low complexity" evidence="1">
    <location>
        <begin position="40"/>
        <end position="50"/>
    </location>
</feature>
<evidence type="ECO:0000313" key="2">
    <source>
        <dbReference type="EMBL" id="KAF9943753.1"/>
    </source>
</evidence>
<feature type="non-terminal residue" evidence="2">
    <location>
        <position position="1"/>
    </location>
</feature>
<feature type="region of interest" description="Disordered" evidence="1">
    <location>
        <begin position="27"/>
        <end position="192"/>
    </location>
</feature>
<reference evidence="2" key="1">
    <citation type="journal article" date="2020" name="Fungal Divers.">
        <title>Resolving the Mortierellaceae phylogeny through synthesis of multi-gene phylogenetics and phylogenomics.</title>
        <authorList>
            <person name="Vandepol N."/>
            <person name="Liber J."/>
            <person name="Desiro A."/>
            <person name="Na H."/>
            <person name="Kennedy M."/>
            <person name="Barry K."/>
            <person name="Grigoriev I.V."/>
            <person name="Miller A.N."/>
            <person name="O'Donnell K."/>
            <person name="Stajich J.E."/>
            <person name="Bonito G."/>
        </authorList>
    </citation>
    <scope>NUCLEOTIDE SEQUENCE</scope>
    <source>
        <strain evidence="2">CK1249</strain>
    </source>
</reference>
<evidence type="ECO:0000313" key="3">
    <source>
        <dbReference type="Proteomes" id="UP000738359"/>
    </source>
</evidence>
<protein>
    <submittedName>
        <fullName evidence="2">Uncharacterized protein</fullName>
    </submittedName>
</protein>
<evidence type="ECO:0000256" key="1">
    <source>
        <dbReference type="SAM" id="MobiDB-lite"/>
    </source>
</evidence>
<keyword evidence="3" id="KW-1185">Reference proteome</keyword>
<comment type="caution">
    <text evidence="2">The sequence shown here is derived from an EMBL/GenBank/DDBJ whole genome shotgun (WGS) entry which is preliminary data.</text>
</comment>
<dbReference type="AlphaFoldDB" id="A0A9P6IPX8"/>
<feature type="compositionally biased region" description="Polar residues" evidence="1">
    <location>
        <begin position="60"/>
        <end position="70"/>
    </location>
</feature>
<feature type="compositionally biased region" description="Basic and acidic residues" evidence="1">
    <location>
        <begin position="115"/>
        <end position="137"/>
    </location>
</feature>
<dbReference type="Proteomes" id="UP000738359">
    <property type="component" value="Unassembled WGS sequence"/>
</dbReference>